<evidence type="ECO:0000256" key="5">
    <source>
        <dbReference type="ARBA" id="ARBA00022989"/>
    </source>
</evidence>
<evidence type="ECO:0000256" key="3">
    <source>
        <dbReference type="ARBA" id="ARBA00022475"/>
    </source>
</evidence>
<dbReference type="GO" id="GO:0016020">
    <property type="term" value="C:membrane"/>
    <property type="evidence" value="ECO:0000318"/>
    <property type="project" value="GO_Central"/>
</dbReference>
<comment type="subcellular location">
    <subcellularLocation>
        <location evidence="1">Cell membrane</location>
        <topology evidence="1">Multi-pass membrane protein</topology>
    </subcellularLocation>
</comment>
<reference evidence="10 11" key="1">
    <citation type="journal article" date="2014" name="Nat. Commun.">
        <title>Klebsormidium flaccidum genome reveals primary factors for plant terrestrial adaptation.</title>
        <authorList>
            <person name="Hori K."/>
            <person name="Maruyama F."/>
            <person name="Fujisawa T."/>
            <person name="Togashi T."/>
            <person name="Yamamoto N."/>
            <person name="Seo M."/>
            <person name="Sato S."/>
            <person name="Yamada T."/>
            <person name="Mori H."/>
            <person name="Tajima N."/>
            <person name="Moriyama T."/>
            <person name="Ikeuchi M."/>
            <person name="Watanabe M."/>
            <person name="Wada H."/>
            <person name="Kobayashi K."/>
            <person name="Saito M."/>
            <person name="Masuda T."/>
            <person name="Sasaki-Sekimoto Y."/>
            <person name="Mashiguchi K."/>
            <person name="Awai K."/>
            <person name="Shimojima M."/>
            <person name="Masuda S."/>
            <person name="Iwai M."/>
            <person name="Nobusawa T."/>
            <person name="Narise T."/>
            <person name="Kondo S."/>
            <person name="Saito H."/>
            <person name="Sato R."/>
            <person name="Murakawa M."/>
            <person name="Ihara Y."/>
            <person name="Oshima-Yamada Y."/>
            <person name="Ohtaka K."/>
            <person name="Satoh M."/>
            <person name="Sonobe K."/>
            <person name="Ishii M."/>
            <person name="Ohtani R."/>
            <person name="Kanamori-Sato M."/>
            <person name="Honoki R."/>
            <person name="Miyazaki D."/>
            <person name="Mochizuki H."/>
            <person name="Umetsu J."/>
            <person name="Higashi K."/>
            <person name="Shibata D."/>
            <person name="Kamiya Y."/>
            <person name="Sato N."/>
            <person name="Nakamura Y."/>
            <person name="Tabata S."/>
            <person name="Ida S."/>
            <person name="Kurokawa K."/>
            <person name="Ohta H."/>
        </authorList>
    </citation>
    <scope>NUCLEOTIDE SEQUENCE [LARGE SCALE GENOMIC DNA]</scope>
    <source>
        <strain evidence="10 11">NIES-2285</strain>
    </source>
</reference>
<dbReference type="SUPFAM" id="SSF103481">
    <property type="entry name" value="Multidrug resistance efflux transporter EmrE"/>
    <property type="match status" value="1"/>
</dbReference>
<dbReference type="PANTHER" id="PTHR42920:SF26">
    <property type="entry name" value="OS03G0707200 PROTEIN"/>
    <property type="match status" value="1"/>
</dbReference>
<feature type="region of interest" description="Disordered" evidence="7">
    <location>
        <begin position="326"/>
        <end position="349"/>
    </location>
</feature>
<protein>
    <recommendedName>
        <fullName evidence="9">EamA domain-containing protein</fullName>
    </recommendedName>
</protein>
<keyword evidence="5 8" id="KW-1133">Transmembrane helix</keyword>
<keyword evidence="3" id="KW-1003">Cell membrane</keyword>
<evidence type="ECO:0000256" key="1">
    <source>
        <dbReference type="ARBA" id="ARBA00004651"/>
    </source>
</evidence>
<dbReference type="Pfam" id="PF00892">
    <property type="entry name" value="EamA"/>
    <property type="match status" value="1"/>
</dbReference>
<accession>A0A1Y1IG39</accession>
<evidence type="ECO:0000256" key="4">
    <source>
        <dbReference type="ARBA" id="ARBA00022692"/>
    </source>
</evidence>
<dbReference type="PANTHER" id="PTHR42920">
    <property type="entry name" value="OS03G0707200 PROTEIN-RELATED"/>
    <property type="match status" value="1"/>
</dbReference>
<dbReference type="Proteomes" id="UP000054558">
    <property type="component" value="Unassembled WGS sequence"/>
</dbReference>
<proteinExistence type="inferred from homology"/>
<feature type="transmembrane region" description="Helical" evidence="8">
    <location>
        <begin position="12"/>
        <end position="30"/>
    </location>
</feature>
<evidence type="ECO:0000313" key="10">
    <source>
        <dbReference type="EMBL" id="GAQ89820.1"/>
    </source>
</evidence>
<keyword evidence="6 8" id="KW-0472">Membrane</keyword>
<feature type="transmembrane region" description="Helical" evidence="8">
    <location>
        <begin position="240"/>
        <end position="258"/>
    </location>
</feature>
<dbReference type="InterPro" id="IPR051258">
    <property type="entry name" value="Diverse_Substrate_Transporter"/>
</dbReference>
<keyword evidence="4 8" id="KW-0812">Transmembrane</keyword>
<dbReference type="AlphaFoldDB" id="A0A1Y1IG39"/>
<gene>
    <name evidence="10" type="ORF">KFL_005660040</name>
</gene>
<feature type="transmembrane region" description="Helical" evidence="8">
    <location>
        <begin position="212"/>
        <end position="234"/>
    </location>
</feature>
<evidence type="ECO:0000256" key="2">
    <source>
        <dbReference type="ARBA" id="ARBA00007635"/>
    </source>
</evidence>
<evidence type="ECO:0000256" key="8">
    <source>
        <dbReference type="SAM" id="Phobius"/>
    </source>
</evidence>
<keyword evidence="11" id="KW-1185">Reference proteome</keyword>
<feature type="domain" description="EamA" evidence="9">
    <location>
        <begin position="469"/>
        <end position="543"/>
    </location>
</feature>
<sequence length="568" mass="61124">MAIHLPRLSPGWATLLLNVVALTYSTNGVFVKSIETAEPKPLPSLACAVRFFIATAALAILSQVFTSKPCTRNPALKTTADGDKEFIDVPLREVPLPYIPSKQVELNTPRNRRGGRTPLAKRGEEADALFEISLDSAKGSVRATARLSPFGCGPGGWHHDSATPLGVAPHSETKGFKEKWLYPENPQKDPNDPAEKLLGNEVARAEPVGRRLSPVVASLELGVLMFLGFAAQAIALETAMAGHVALLFTISVILVPLLESIGGKPLTPATMIATSLSVIGTGLLEYRGKGLGLALPSFGDTWGILSATAFALHVVRSEVYAKSWRATGGGSETPARWQQGHSSETVPLTADHHKVDVSTDQGAGSMQTTQNLDTSKTSRFSRLALDTTEMGDQHPRDPSVKQPPAAEPWSPIALVLMQTLVVSVLSVVWWVVELSRGLCHVAPTQEMSQLDTATWMETLVYEPTWRQLAHLPWPAMVYTGVVSTGMCEWLEFHCLQSVCASTCVLIYTSISIYGAFFAWLLRGETLGVSGVVGAAVVICASVWVQLAELRTSNCQREGDTCPQQQGKG</sequence>
<evidence type="ECO:0000313" key="11">
    <source>
        <dbReference type="Proteomes" id="UP000054558"/>
    </source>
</evidence>
<feature type="transmembrane region" description="Helical" evidence="8">
    <location>
        <begin position="497"/>
        <end position="520"/>
    </location>
</feature>
<evidence type="ECO:0000256" key="7">
    <source>
        <dbReference type="SAM" id="MobiDB-lite"/>
    </source>
</evidence>
<comment type="similarity">
    <text evidence="2">Belongs to the drug/metabolite transporter (DMT) superfamily. Plant drug/metabolite exporter (P-DME) (TC 2.A.7.4) family.</text>
</comment>
<organism evidence="10 11">
    <name type="scientific">Klebsormidium nitens</name>
    <name type="common">Green alga</name>
    <name type="synonym">Ulothrix nitens</name>
    <dbReference type="NCBI Taxonomy" id="105231"/>
    <lineage>
        <taxon>Eukaryota</taxon>
        <taxon>Viridiplantae</taxon>
        <taxon>Streptophyta</taxon>
        <taxon>Klebsormidiophyceae</taxon>
        <taxon>Klebsormidiales</taxon>
        <taxon>Klebsormidiaceae</taxon>
        <taxon>Klebsormidium</taxon>
    </lineage>
</organism>
<evidence type="ECO:0000259" key="9">
    <source>
        <dbReference type="Pfam" id="PF00892"/>
    </source>
</evidence>
<dbReference type="EMBL" id="DF237515">
    <property type="protein sequence ID" value="GAQ89820.1"/>
    <property type="molecule type" value="Genomic_DNA"/>
</dbReference>
<name>A0A1Y1IG39_KLENI</name>
<feature type="transmembrane region" description="Helical" evidence="8">
    <location>
        <begin position="42"/>
        <end position="62"/>
    </location>
</feature>
<evidence type="ECO:0000256" key="6">
    <source>
        <dbReference type="ARBA" id="ARBA00023136"/>
    </source>
</evidence>
<dbReference type="InterPro" id="IPR037185">
    <property type="entry name" value="EmrE-like"/>
</dbReference>
<feature type="transmembrane region" description="Helical" evidence="8">
    <location>
        <begin position="526"/>
        <end position="546"/>
    </location>
</feature>
<dbReference type="InterPro" id="IPR000620">
    <property type="entry name" value="EamA_dom"/>
</dbReference>
<dbReference type="GO" id="GO:0005886">
    <property type="term" value="C:plasma membrane"/>
    <property type="evidence" value="ECO:0007669"/>
    <property type="project" value="UniProtKB-SubCell"/>
</dbReference>
<dbReference type="OrthoDB" id="2017960at2759"/>